<reference evidence="1" key="1">
    <citation type="journal article" date="2020" name="mSystems">
        <title>Genome- and Community-Level Interaction Insights into Carbon Utilization and Element Cycling Functions of Hydrothermarchaeota in Hydrothermal Sediment.</title>
        <authorList>
            <person name="Zhou Z."/>
            <person name="Liu Y."/>
            <person name="Xu W."/>
            <person name="Pan J."/>
            <person name="Luo Z.H."/>
            <person name="Li M."/>
        </authorList>
    </citation>
    <scope>NUCLEOTIDE SEQUENCE [LARGE SCALE GENOMIC DNA]</scope>
    <source>
        <strain evidence="1">HyVt-501</strain>
    </source>
</reference>
<evidence type="ECO:0008006" key="2">
    <source>
        <dbReference type="Google" id="ProtNLM"/>
    </source>
</evidence>
<comment type="caution">
    <text evidence="1">The sequence shown here is derived from an EMBL/GenBank/DDBJ whole genome shotgun (WGS) entry which is preliminary data.</text>
</comment>
<sequence>MKGILILCVFLSLLVGSCGGLLLPYHEEPLCRREGTVGFCGSLSEIYRDMEENPEKYGIGGSGL</sequence>
<name>A0A7C5L8A8_AQUAO</name>
<protein>
    <recommendedName>
        <fullName evidence="2">Lipoprotein</fullName>
    </recommendedName>
</protein>
<accession>A0A7C5L8A8</accession>
<dbReference type="Proteomes" id="UP000885792">
    <property type="component" value="Unassembled WGS sequence"/>
</dbReference>
<gene>
    <name evidence="1" type="ORF">ENJ61_00285</name>
</gene>
<dbReference type="PROSITE" id="PS51257">
    <property type="entry name" value="PROKAR_LIPOPROTEIN"/>
    <property type="match status" value="1"/>
</dbReference>
<dbReference type="EMBL" id="DRNB01000008">
    <property type="protein sequence ID" value="HHJ63323.1"/>
    <property type="molecule type" value="Genomic_DNA"/>
</dbReference>
<evidence type="ECO:0000313" key="1">
    <source>
        <dbReference type="EMBL" id="HHJ63323.1"/>
    </source>
</evidence>
<organism evidence="1">
    <name type="scientific">Aquifex aeolicus</name>
    <dbReference type="NCBI Taxonomy" id="63363"/>
    <lineage>
        <taxon>Bacteria</taxon>
        <taxon>Pseudomonadati</taxon>
        <taxon>Aquificota</taxon>
        <taxon>Aquificia</taxon>
        <taxon>Aquificales</taxon>
        <taxon>Aquificaceae</taxon>
        <taxon>Aquifex</taxon>
    </lineage>
</organism>
<dbReference type="AlphaFoldDB" id="A0A7C5L8A8"/>
<proteinExistence type="predicted"/>